<accession>A0AAE1S7A1</accession>
<evidence type="ECO:0000256" key="1">
    <source>
        <dbReference type="SAM" id="MobiDB-lite"/>
    </source>
</evidence>
<protein>
    <submittedName>
        <fullName evidence="2">Uncharacterized protein</fullName>
    </submittedName>
</protein>
<proteinExistence type="predicted"/>
<feature type="compositionally biased region" description="Basic and acidic residues" evidence="1">
    <location>
        <begin position="182"/>
        <end position="195"/>
    </location>
</feature>
<sequence length="234" mass="27394">MGVLYHFKIQIDANEFETLETSYRGIMRMGGMALPAGNRDDLTLNQYEYMGLQLAEDKRRILYENLGRFDKANYTILKHCYSFQIRVLNLDKFTLHLEGNIVKAESNSVTDGFPSSSDGFRSRESHQHHSWVSRKRHECDSTFDHYQVSDRKRGVTCHVRGSHQKHHPRSALEPSLPVHQKARSEERGFGHDAKHSRNHARHSTNEVRDNKKRMSSGSYEDCRDGYHHKRKRFH</sequence>
<organism evidence="2 3">
    <name type="scientific">Anisodus tanguticus</name>
    <dbReference type="NCBI Taxonomy" id="243964"/>
    <lineage>
        <taxon>Eukaryota</taxon>
        <taxon>Viridiplantae</taxon>
        <taxon>Streptophyta</taxon>
        <taxon>Embryophyta</taxon>
        <taxon>Tracheophyta</taxon>
        <taxon>Spermatophyta</taxon>
        <taxon>Magnoliopsida</taxon>
        <taxon>eudicotyledons</taxon>
        <taxon>Gunneridae</taxon>
        <taxon>Pentapetalae</taxon>
        <taxon>asterids</taxon>
        <taxon>lamiids</taxon>
        <taxon>Solanales</taxon>
        <taxon>Solanaceae</taxon>
        <taxon>Solanoideae</taxon>
        <taxon>Hyoscyameae</taxon>
        <taxon>Anisodus</taxon>
    </lineage>
</organism>
<evidence type="ECO:0000313" key="2">
    <source>
        <dbReference type="EMBL" id="KAK4364606.1"/>
    </source>
</evidence>
<feature type="region of interest" description="Disordered" evidence="1">
    <location>
        <begin position="154"/>
        <end position="234"/>
    </location>
</feature>
<evidence type="ECO:0000313" key="3">
    <source>
        <dbReference type="Proteomes" id="UP001291623"/>
    </source>
</evidence>
<gene>
    <name evidence="2" type="ORF">RND71_015964</name>
</gene>
<dbReference type="AlphaFoldDB" id="A0AAE1S7A1"/>
<comment type="caution">
    <text evidence="2">The sequence shown here is derived from an EMBL/GenBank/DDBJ whole genome shotgun (WGS) entry which is preliminary data.</text>
</comment>
<dbReference type="EMBL" id="JAVYJV010000008">
    <property type="protein sequence ID" value="KAK4364606.1"/>
    <property type="molecule type" value="Genomic_DNA"/>
</dbReference>
<dbReference type="Proteomes" id="UP001291623">
    <property type="component" value="Unassembled WGS sequence"/>
</dbReference>
<name>A0AAE1S7A1_9SOLA</name>
<reference evidence="2" key="1">
    <citation type="submission" date="2023-12" db="EMBL/GenBank/DDBJ databases">
        <title>Genome assembly of Anisodus tanguticus.</title>
        <authorList>
            <person name="Wang Y.-J."/>
        </authorList>
    </citation>
    <scope>NUCLEOTIDE SEQUENCE</scope>
    <source>
        <strain evidence="2">KB-2021</strain>
        <tissue evidence="2">Leaf</tissue>
    </source>
</reference>
<keyword evidence="3" id="KW-1185">Reference proteome</keyword>
<feature type="compositionally biased region" description="Basic residues" evidence="1">
    <location>
        <begin position="160"/>
        <end position="169"/>
    </location>
</feature>